<dbReference type="PIRSF" id="PIRSF016521">
    <property type="entry name" value="Acyl-CoA_hydro"/>
    <property type="match status" value="1"/>
</dbReference>
<dbReference type="FunFam" id="3.40.50.1820:FF:000024">
    <property type="entry name" value="acyl-coenzyme A thioesterase 4"/>
    <property type="match status" value="1"/>
</dbReference>
<feature type="domain" description="BAAT/Acyl-CoA thioester hydrolase C-terminal" evidence="4">
    <location>
        <begin position="256"/>
        <end position="455"/>
    </location>
</feature>
<dbReference type="SUPFAM" id="SSF53474">
    <property type="entry name" value="alpha/beta-Hydrolases"/>
    <property type="match status" value="1"/>
</dbReference>
<evidence type="ECO:0000313" key="5">
    <source>
        <dbReference type="Proteomes" id="UP001165740"/>
    </source>
</evidence>
<reference evidence="6" key="1">
    <citation type="submission" date="2025-08" db="UniProtKB">
        <authorList>
            <consortium name="RefSeq"/>
        </authorList>
    </citation>
    <scope>IDENTIFICATION</scope>
</reference>
<feature type="domain" description="Acyl-CoA thioester hydrolase/bile acid-CoA amino acid N-acetyltransferase" evidence="3">
    <location>
        <begin position="57"/>
        <end position="193"/>
    </location>
</feature>
<proteinExistence type="inferred from homology"/>
<dbReference type="InterPro" id="IPR029058">
    <property type="entry name" value="AB_hydrolase_fold"/>
</dbReference>
<accession>A0A9W3BNP1</accession>
<dbReference type="GO" id="GO:0047617">
    <property type="term" value="F:fatty acyl-CoA hydrolase activity"/>
    <property type="evidence" value="ECO:0007669"/>
    <property type="project" value="TreeGrafter"/>
</dbReference>
<dbReference type="Gene3D" id="3.40.50.1820">
    <property type="entry name" value="alpha/beta hydrolase"/>
    <property type="match status" value="1"/>
</dbReference>
<sequence>MRLNMFKPDLVYERIRTVLLHIKPLNNQHLSTSQLFSTIKDLRNSSIIVEPKTAIFDEKVKIDLCGLPPGERVTLHGEVIQGEKQIIYASCGHYTSDPVGFISVSQHSSEGGTYTGIEPMGVFWSMKPAPGQPPNTRMPLSSTSLPCVYNLKVYQGHLSLDSIYNSKLALNVLATSQHERWLKKPGVTRIEVDDPKVRGAFYLPPGDGPFQGVIDMFGSRGGLTEYKGALLASHGMAVLCLPYFKYKDLPTNMMEMDLDYFEEAVNWLLRQPKVSTKGLGVVAISKGVENAMAMGAYLPQVTAVVCVNGFPFMTISDLVSKGQVLLKGAQVSPELIKFTDEGLDIMEIYPNPSEIIPIWKGKAKYLFLKSLDDFQMKPDLHLDLLAVCPESKKRDIEVVQYPGAGHLLDPPYIPLCRTAFNATVGAEMKFGGQPKEHAYAQEDAWRKTIEFLKNNIPSS</sequence>
<dbReference type="InterPro" id="IPR042490">
    <property type="entry name" value="Thio_Ohase/BAAT_N"/>
</dbReference>
<keyword evidence="5" id="KW-1185">Reference proteome</keyword>
<dbReference type="OMA" id="NKHALLP"/>
<comment type="similarity">
    <text evidence="1">Belongs to the C/M/P thioester hydrolase family.</text>
</comment>
<dbReference type="RefSeq" id="XP_055901037.1">
    <property type="nucleotide sequence ID" value="XM_056045062.1"/>
</dbReference>
<evidence type="ECO:0000256" key="1">
    <source>
        <dbReference type="ARBA" id="ARBA00006538"/>
    </source>
</evidence>
<dbReference type="Pfam" id="PF04775">
    <property type="entry name" value="Bile_Hydr_Trans"/>
    <property type="match status" value="1"/>
</dbReference>
<dbReference type="Pfam" id="PF08840">
    <property type="entry name" value="BAAT_C"/>
    <property type="match status" value="1"/>
</dbReference>
<evidence type="ECO:0000256" key="2">
    <source>
        <dbReference type="PIRSR" id="PIRSR016521-1"/>
    </source>
</evidence>
<feature type="active site" description="Charge relay system" evidence="2">
    <location>
        <position position="406"/>
    </location>
</feature>
<dbReference type="PANTHER" id="PTHR10824:SF4">
    <property type="entry name" value="ACYL-COENZYME A THIOESTERASE 1-LIKE"/>
    <property type="match status" value="1"/>
</dbReference>
<name>A0A9W3BNP1_BIOGL</name>
<dbReference type="InterPro" id="IPR014940">
    <property type="entry name" value="BAAT_C"/>
</dbReference>
<dbReference type="GO" id="GO:0006637">
    <property type="term" value="P:acyl-CoA metabolic process"/>
    <property type="evidence" value="ECO:0007669"/>
    <property type="project" value="InterPro"/>
</dbReference>
<evidence type="ECO:0000259" key="3">
    <source>
        <dbReference type="Pfam" id="PF04775"/>
    </source>
</evidence>
<dbReference type="GO" id="GO:0006631">
    <property type="term" value="P:fatty acid metabolic process"/>
    <property type="evidence" value="ECO:0007669"/>
    <property type="project" value="TreeGrafter"/>
</dbReference>
<feature type="active site" description="Charge relay system" evidence="2">
    <location>
        <position position="285"/>
    </location>
</feature>
<dbReference type="PANTHER" id="PTHR10824">
    <property type="entry name" value="ACYL-COENZYME A THIOESTERASE-RELATED"/>
    <property type="match status" value="1"/>
</dbReference>
<dbReference type="OrthoDB" id="6347013at2759"/>
<evidence type="ECO:0000259" key="4">
    <source>
        <dbReference type="Pfam" id="PF08840"/>
    </source>
</evidence>
<feature type="active site" description="Charge relay system" evidence="2">
    <location>
        <position position="373"/>
    </location>
</feature>
<dbReference type="InterPro" id="IPR006862">
    <property type="entry name" value="Thio_Ohase/aa_AcTrfase"/>
</dbReference>
<organism evidence="5 6">
    <name type="scientific">Biomphalaria glabrata</name>
    <name type="common">Bloodfluke planorb</name>
    <name type="synonym">Freshwater snail</name>
    <dbReference type="NCBI Taxonomy" id="6526"/>
    <lineage>
        <taxon>Eukaryota</taxon>
        <taxon>Metazoa</taxon>
        <taxon>Spiralia</taxon>
        <taxon>Lophotrochozoa</taxon>
        <taxon>Mollusca</taxon>
        <taxon>Gastropoda</taxon>
        <taxon>Heterobranchia</taxon>
        <taxon>Euthyneura</taxon>
        <taxon>Panpulmonata</taxon>
        <taxon>Hygrophila</taxon>
        <taxon>Lymnaeoidea</taxon>
        <taxon>Planorbidae</taxon>
        <taxon>Biomphalaria</taxon>
    </lineage>
</organism>
<protein>
    <submittedName>
        <fullName evidence="6">Acyl-coenzyme A amino acid N-acyltransferase 1-like</fullName>
    </submittedName>
</protein>
<dbReference type="Gene3D" id="2.60.40.2240">
    <property type="entry name" value="Acyl-CoA thioester hydrolase/BAAT N-terminal domain"/>
    <property type="match status" value="1"/>
</dbReference>
<dbReference type="AlphaFoldDB" id="A0A9W3BNP1"/>
<evidence type="ECO:0000313" key="6">
    <source>
        <dbReference type="RefSeq" id="XP_055901037.1"/>
    </source>
</evidence>
<dbReference type="Proteomes" id="UP001165740">
    <property type="component" value="Chromosome 10"/>
</dbReference>
<gene>
    <name evidence="6" type="primary">LOC106059752</name>
</gene>
<dbReference type="InterPro" id="IPR016662">
    <property type="entry name" value="Acyl-CoA_thioEstase_long-chain"/>
</dbReference>
<dbReference type="GeneID" id="106059752"/>